<dbReference type="FunFam" id="3.90.740.10:FF:000005">
    <property type="entry name" value="Valine--tRNA ligase, mitochondrial"/>
    <property type="match status" value="1"/>
</dbReference>
<dbReference type="InterPro" id="IPR002300">
    <property type="entry name" value="aa-tRNA-synth_Ia"/>
</dbReference>
<dbReference type="HAMAP" id="MF_02004">
    <property type="entry name" value="Val_tRNA_synth_type1"/>
    <property type="match status" value="1"/>
</dbReference>
<keyword evidence="9 12" id="KW-0030">Aminoacyl-tRNA synthetase</keyword>
<sequence length="875" mass="100253">MSRELAKTYNPQEVEDRIYDFWLSGGYFHAQVDPEKKPYTIVIPPPNITGQLHMGHALDETLQDILIRWRRMQGYSALWVPGTDHASIATEAKIVEAMRKEGLTKEDIGREAFLKRAWDWKEKYGGRIVEQLKKLGSSCDWGRERFTLDEGCSKAVREVFVRLYDKGLIYRGERIINWCPHCRTSISDAEVEFSEHDGFFWHLRYPFKDGSGYIQLATTRPETMLGDTAVAVHPEDERYADLVGKTLILPIVGREIPVIADTYVECDFGTGVVKITPAHDPNDFEVGLRHNLPVVNVMDESGNMNENAGKYAGMSSLEAREKIVEELKEKGFLVAVEPIKHNVGSCYRCGTVVEPRVSKQWFVKMKPLAEPAIQQVKDGKTKFVPERFEKIYYHWMENIKDWCISRQLWWGHRIPAWYCQDCGEMVVAREEPHVCPKCGSKNLKQDEDTLDTWFSSALWPFSTLGWPDQTEDLKYFYPTDTLVTGYDIIFFWVARMIFSAIEQTGEVPFNTVLIHGLVRDAQGRKMSKSLGNGVDPLEIIDKYGADALRFTLATGNSPGNDMRFSDEKVQSSRNFANKIWNASRFILMNIDGHDVKNKLPDDLATEDQWIIDSFSRITKEITDNLEHFELGIAVQKLYDFLWDEFCDWYIEIAKIRLYSEDEKAAQNVRQVLVWVMSGTLKLLHPFMPYITEEIWQSLPHDGEAIMVSSWPEFEEAYCFPQAADNMHSIMDAIRAVRNRRAEMNVPPSRRTRLFIATGSKKVFEDGVEIMKKLAYANEVEIGEEFEIDGAVTIVTADAKLYIPMSELVDKKAELERLTKELESAQKQYANAQAKLANEKFISKAPANVVEGVKQNAEKLSEHIALIQSSIEALKE</sequence>
<protein>
    <recommendedName>
        <fullName evidence="12">Valine--tRNA ligase</fullName>
        <ecNumber evidence="12">6.1.1.9</ecNumber>
    </recommendedName>
    <alternativeName>
        <fullName evidence="12">Valyl-tRNA synthetase</fullName>
        <shortName evidence="12">ValRS</shortName>
    </alternativeName>
</protein>
<feature type="binding site" evidence="12">
    <location>
        <position position="528"/>
    </location>
    <ligand>
        <name>ATP</name>
        <dbReference type="ChEBI" id="CHEBI:30616"/>
    </ligand>
</feature>
<dbReference type="PRINTS" id="PR00986">
    <property type="entry name" value="TRNASYNTHVAL"/>
</dbReference>
<dbReference type="GO" id="GO:0004832">
    <property type="term" value="F:valine-tRNA ligase activity"/>
    <property type="evidence" value="ECO:0007669"/>
    <property type="project" value="UniProtKB-UniRule"/>
</dbReference>
<comment type="function">
    <text evidence="12">Catalyzes the attachment of valine to tRNA(Val). As ValRS can inadvertently accommodate and process structurally similar amino acids such as threonine, to avoid such errors, it has a 'posttransfer' editing activity that hydrolyzes mischarged Thr-tRNA(Val) in a tRNA-dependent manner.</text>
</comment>
<dbReference type="InterPro" id="IPR010978">
    <property type="entry name" value="tRNA-bd_arm"/>
</dbReference>
<dbReference type="GO" id="GO:0005829">
    <property type="term" value="C:cytosol"/>
    <property type="evidence" value="ECO:0007669"/>
    <property type="project" value="TreeGrafter"/>
</dbReference>
<dbReference type="Pfam" id="PF00133">
    <property type="entry name" value="tRNA-synt_1"/>
    <property type="match status" value="1"/>
</dbReference>
<dbReference type="InterPro" id="IPR013155">
    <property type="entry name" value="M/V/L/I-tRNA-synth_anticd-bd"/>
</dbReference>
<dbReference type="FunFam" id="3.40.50.620:FF:000032">
    <property type="entry name" value="Valine--tRNA ligase"/>
    <property type="match status" value="1"/>
</dbReference>
<feature type="domain" description="Methionyl/Valyl/Leucyl/Isoleucyl-tRNA synthetase anticodon-binding" evidence="14">
    <location>
        <begin position="607"/>
        <end position="753"/>
    </location>
</feature>
<dbReference type="CDD" id="cd00817">
    <property type="entry name" value="ValRS_core"/>
    <property type="match status" value="1"/>
</dbReference>
<evidence type="ECO:0000256" key="8">
    <source>
        <dbReference type="ARBA" id="ARBA00023054"/>
    </source>
</evidence>
<dbReference type="PANTHER" id="PTHR11946:SF93">
    <property type="entry name" value="VALINE--TRNA LIGASE, CHLOROPLASTIC_MITOCHONDRIAL 2"/>
    <property type="match status" value="1"/>
</dbReference>
<dbReference type="PROSITE" id="PS00178">
    <property type="entry name" value="AA_TRNA_LIGASE_I"/>
    <property type="match status" value="1"/>
</dbReference>
<dbReference type="FunFam" id="1.10.730.10:FF:000014">
    <property type="entry name" value="Valine--tRNA ligase"/>
    <property type="match status" value="1"/>
</dbReference>
<evidence type="ECO:0000256" key="3">
    <source>
        <dbReference type="ARBA" id="ARBA00022490"/>
    </source>
</evidence>
<dbReference type="InterPro" id="IPR001412">
    <property type="entry name" value="aa-tRNA-synth_I_CS"/>
</dbReference>
<keyword evidence="8 12" id="KW-0175">Coiled coil</keyword>
<dbReference type="NCBIfam" id="NF004349">
    <property type="entry name" value="PRK05729.1"/>
    <property type="match status" value="1"/>
</dbReference>
<dbReference type="FunFam" id="3.40.50.620:FF:000098">
    <property type="entry name" value="Valine--tRNA ligase"/>
    <property type="match status" value="1"/>
</dbReference>
<reference evidence="16 17" key="1">
    <citation type="submission" date="2019-04" db="EMBL/GenBank/DDBJ databases">
        <authorList>
            <person name="Poehlein A."/>
            <person name="Bengelsdorf F.R."/>
            <person name="Duerre P."/>
            <person name="Daniel R."/>
        </authorList>
    </citation>
    <scope>NUCLEOTIDE SEQUENCE [LARGE SCALE GENOMIC DNA]</scope>
    <source>
        <strain evidence="16 17">BS-1</strain>
    </source>
</reference>
<dbReference type="OrthoDB" id="9810365at2"/>
<dbReference type="RefSeq" id="WP_135660752.1">
    <property type="nucleotide sequence ID" value="NZ_SRMQ01000013.1"/>
</dbReference>
<dbReference type="SUPFAM" id="SSF47323">
    <property type="entry name" value="Anticodon-binding domain of a subclass of class I aminoacyl-tRNA synthetases"/>
    <property type="match status" value="1"/>
</dbReference>
<evidence type="ECO:0000259" key="13">
    <source>
        <dbReference type="Pfam" id="PF00133"/>
    </source>
</evidence>
<dbReference type="GO" id="GO:0002161">
    <property type="term" value="F:aminoacyl-tRNA deacylase activity"/>
    <property type="evidence" value="ECO:0007669"/>
    <property type="project" value="InterPro"/>
</dbReference>
<evidence type="ECO:0000313" key="17">
    <source>
        <dbReference type="Proteomes" id="UP000297714"/>
    </source>
</evidence>
<dbReference type="Proteomes" id="UP000297714">
    <property type="component" value="Unassembled WGS sequence"/>
</dbReference>
<comment type="domain">
    <text evidence="12">ValRS has two distinct active sites: one for aminoacylation and one for editing. The misactivated threonine is translocated from the active site to the editing site.</text>
</comment>
<evidence type="ECO:0000256" key="6">
    <source>
        <dbReference type="ARBA" id="ARBA00022840"/>
    </source>
</evidence>
<evidence type="ECO:0000256" key="2">
    <source>
        <dbReference type="ARBA" id="ARBA00011245"/>
    </source>
</evidence>
<dbReference type="SUPFAM" id="SSF46589">
    <property type="entry name" value="tRNA-binding arm"/>
    <property type="match status" value="1"/>
</dbReference>
<dbReference type="Gene3D" id="3.40.50.620">
    <property type="entry name" value="HUPs"/>
    <property type="match status" value="2"/>
</dbReference>
<dbReference type="Gene3D" id="1.10.287.380">
    <property type="entry name" value="Valyl-tRNA synthetase, C-terminal domain"/>
    <property type="match status" value="1"/>
</dbReference>
<feature type="coiled-coil region" evidence="12">
    <location>
        <begin position="804"/>
        <end position="841"/>
    </location>
</feature>
<evidence type="ECO:0000256" key="11">
    <source>
        <dbReference type="ARBA" id="ARBA00060830"/>
    </source>
</evidence>
<comment type="domain">
    <text evidence="12">The C-terminal coiled-coil domain is crucial for aminoacylation activity.</text>
</comment>
<dbReference type="CDD" id="cd07962">
    <property type="entry name" value="Anticodon_Ia_Val"/>
    <property type="match status" value="1"/>
</dbReference>
<keyword evidence="3 12" id="KW-0963">Cytoplasm</keyword>
<comment type="similarity">
    <text evidence="11 12">Belongs to the class-I aminoacyl-tRNA synthetase family. ValS type 1 subfamily.</text>
</comment>
<dbReference type="SUPFAM" id="SSF52374">
    <property type="entry name" value="Nucleotidylyl transferase"/>
    <property type="match status" value="1"/>
</dbReference>
<dbReference type="InterPro" id="IPR033705">
    <property type="entry name" value="Anticodon_Ia_Val"/>
</dbReference>
<dbReference type="FunFam" id="1.10.287.380:FF:000001">
    <property type="entry name" value="Valine--tRNA ligase"/>
    <property type="match status" value="1"/>
</dbReference>
<dbReference type="SUPFAM" id="SSF50677">
    <property type="entry name" value="ValRS/IleRS/LeuRS editing domain"/>
    <property type="match status" value="1"/>
</dbReference>
<dbReference type="Pfam" id="PF08264">
    <property type="entry name" value="Anticodon_1"/>
    <property type="match status" value="1"/>
</dbReference>
<keyword evidence="17" id="KW-1185">Reference proteome</keyword>
<dbReference type="InterPro" id="IPR009080">
    <property type="entry name" value="tRNAsynth_Ia_anticodon-bd"/>
</dbReference>
<name>A0A4Z0Y8L2_9FIRM</name>
<evidence type="ECO:0000256" key="10">
    <source>
        <dbReference type="ARBA" id="ARBA00047552"/>
    </source>
</evidence>
<evidence type="ECO:0000256" key="12">
    <source>
        <dbReference type="HAMAP-Rule" id="MF_02004"/>
    </source>
</evidence>
<dbReference type="Gene3D" id="1.10.730.10">
    <property type="entry name" value="Isoleucyl-tRNA Synthetase, Domain 1"/>
    <property type="match status" value="1"/>
</dbReference>
<gene>
    <name evidence="12 16" type="primary">valS</name>
    <name evidence="16" type="ORF">CAGA_22160</name>
</gene>
<proteinExistence type="inferred from homology"/>
<organism evidence="16 17">
    <name type="scientific">Caproiciproducens galactitolivorans</name>
    <dbReference type="NCBI Taxonomy" id="642589"/>
    <lineage>
        <taxon>Bacteria</taxon>
        <taxon>Bacillati</taxon>
        <taxon>Bacillota</taxon>
        <taxon>Clostridia</taxon>
        <taxon>Eubacteriales</taxon>
        <taxon>Acutalibacteraceae</taxon>
        <taxon>Caproiciproducens</taxon>
    </lineage>
</organism>
<feature type="domain" description="Valyl-tRNA synthetase tRNA-binding arm" evidence="15">
    <location>
        <begin position="812"/>
        <end position="873"/>
    </location>
</feature>
<dbReference type="GO" id="GO:0006438">
    <property type="term" value="P:valyl-tRNA aminoacylation"/>
    <property type="evidence" value="ECO:0007669"/>
    <property type="project" value="UniProtKB-UniRule"/>
</dbReference>
<accession>A0A4Z0Y8L2</accession>
<dbReference type="NCBIfam" id="TIGR00422">
    <property type="entry name" value="valS"/>
    <property type="match status" value="1"/>
</dbReference>
<dbReference type="EMBL" id="SRMQ01000013">
    <property type="protein sequence ID" value="TGJ75611.1"/>
    <property type="molecule type" value="Genomic_DNA"/>
</dbReference>
<keyword evidence="7 12" id="KW-0648">Protein biosynthesis</keyword>
<dbReference type="InterPro" id="IPR009008">
    <property type="entry name" value="Val/Leu/Ile-tRNA-synth_edit"/>
</dbReference>
<keyword evidence="4 12" id="KW-0436">Ligase</keyword>
<dbReference type="InterPro" id="IPR037118">
    <property type="entry name" value="Val-tRNA_synth_C_sf"/>
</dbReference>
<dbReference type="InterPro" id="IPR002303">
    <property type="entry name" value="Valyl-tRNA_ligase"/>
</dbReference>
<comment type="catalytic activity">
    <reaction evidence="10 12">
        <text>tRNA(Val) + L-valine + ATP = L-valyl-tRNA(Val) + AMP + diphosphate</text>
        <dbReference type="Rhea" id="RHEA:10704"/>
        <dbReference type="Rhea" id="RHEA-COMP:9672"/>
        <dbReference type="Rhea" id="RHEA-COMP:9708"/>
        <dbReference type="ChEBI" id="CHEBI:30616"/>
        <dbReference type="ChEBI" id="CHEBI:33019"/>
        <dbReference type="ChEBI" id="CHEBI:57762"/>
        <dbReference type="ChEBI" id="CHEBI:78442"/>
        <dbReference type="ChEBI" id="CHEBI:78537"/>
        <dbReference type="ChEBI" id="CHEBI:456215"/>
        <dbReference type="EC" id="6.1.1.9"/>
    </reaction>
</comment>
<evidence type="ECO:0000256" key="9">
    <source>
        <dbReference type="ARBA" id="ARBA00023146"/>
    </source>
</evidence>
<dbReference type="EC" id="6.1.1.9" evidence="12"/>
<evidence type="ECO:0000256" key="7">
    <source>
        <dbReference type="ARBA" id="ARBA00022917"/>
    </source>
</evidence>
<dbReference type="InterPro" id="IPR019499">
    <property type="entry name" value="Val-tRNA_synth_tRNA-bd"/>
</dbReference>
<evidence type="ECO:0000256" key="1">
    <source>
        <dbReference type="ARBA" id="ARBA00004496"/>
    </source>
</evidence>
<dbReference type="Pfam" id="PF10458">
    <property type="entry name" value="Val_tRNA-synt_C"/>
    <property type="match status" value="1"/>
</dbReference>
<feature type="short sequence motif" description="'KMSKS' region" evidence="12">
    <location>
        <begin position="525"/>
        <end position="529"/>
    </location>
</feature>
<feature type="domain" description="Aminoacyl-tRNA synthetase class Ia" evidence="13">
    <location>
        <begin position="18"/>
        <end position="564"/>
    </location>
</feature>
<feature type="short sequence motif" description="'HIGH' region" evidence="12">
    <location>
        <begin position="46"/>
        <end position="56"/>
    </location>
</feature>
<evidence type="ECO:0000259" key="15">
    <source>
        <dbReference type="Pfam" id="PF10458"/>
    </source>
</evidence>
<evidence type="ECO:0000256" key="5">
    <source>
        <dbReference type="ARBA" id="ARBA00022741"/>
    </source>
</evidence>
<keyword evidence="6 12" id="KW-0067">ATP-binding</keyword>
<dbReference type="Gene3D" id="3.90.740.10">
    <property type="entry name" value="Valyl/Leucyl/Isoleucyl-tRNA synthetase, editing domain"/>
    <property type="match status" value="1"/>
</dbReference>
<evidence type="ECO:0000259" key="14">
    <source>
        <dbReference type="Pfam" id="PF08264"/>
    </source>
</evidence>
<keyword evidence="5 12" id="KW-0547">Nucleotide-binding</keyword>
<evidence type="ECO:0000256" key="4">
    <source>
        <dbReference type="ARBA" id="ARBA00022598"/>
    </source>
</evidence>
<dbReference type="PANTHER" id="PTHR11946">
    <property type="entry name" value="VALYL-TRNA SYNTHETASES"/>
    <property type="match status" value="1"/>
</dbReference>
<comment type="subunit">
    <text evidence="2 12">Monomer.</text>
</comment>
<evidence type="ECO:0000313" key="16">
    <source>
        <dbReference type="EMBL" id="TGJ75611.1"/>
    </source>
</evidence>
<dbReference type="GO" id="GO:0005524">
    <property type="term" value="F:ATP binding"/>
    <property type="evidence" value="ECO:0007669"/>
    <property type="project" value="UniProtKB-UniRule"/>
</dbReference>
<comment type="subcellular location">
    <subcellularLocation>
        <location evidence="1 12">Cytoplasm</location>
    </subcellularLocation>
</comment>
<comment type="caution">
    <text evidence="16">The sequence shown here is derived from an EMBL/GenBank/DDBJ whole genome shotgun (WGS) entry which is preliminary data.</text>
</comment>
<dbReference type="InterPro" id="IPR014729">
    <property type="entry name" value="Rossmann-like_a/b/a_fold"/>
</dbReference>
<dbReference type="AlphaFoldDB" id="A0A4Z0Y8L2"/>